<feature type="binding site" evidence="9">
    <location>
        <position position="142"/>
    </location>
    <ligand>
        <name>Zn(2+)</name>
        <dbReference type="ChEBI" id="CHEBI:29105"/>
        <label>1</label>
    </ligand>
</feature>
<dbReference type="PRINTS" id="PR00625">
    <property type="entry name" value="JDOMAIN"/>
</dbReference>
<feature type="domain" description="CR-type" evidence="12">
    <location>
        <begin position="129"/>
        <end position="211"/>
    </location>
</feature>
<gene>
    <name evidence="13" type="primary">dnaJ2</name>
    <name evidence="9" type="synonym">dnaJ</name>
    <name evidence="13" type="ORF">Lsed01_00013</name>
</gene>
<comment type="domain">
    <text evidence="9">The J domain is necessary and sufficient to stimulate DnaK ATPase activity. Zinc center 1 plays an important role in the autonomous, DnaK-independent chaperone activity of DnaJ. Zinc center 2 is essential for interaction with DnaK and for DnaJ activity.</text>
</comment>
<keyword evidence="5 9" id="KW-0863">Zinc-finger</keyword>
<evidence type="ECO:0000256" key="6">
    <source>
        <dbReference type="ARBA" id="ARBA00022833"/>
    </source>
</evidence>
<dbReference type="InterPro" id="IPR018253">
    <property type="entry name" value="DnaJ_domain_CS"/>
</dbReference>
<feature type="binding site" evidence="9">
    <location>
        <position position="188"/>
    </location>
    <ligand>
        <name>Zn(2+)</name>
        <dbReference type="ChEBI" id="CHEBI:29105"/>
        <label>2</label>
    </ligand>
</feature>
<evidence type="ECO:0000259" key="11">
    <source>
        <dbReference type="PROSITE" id="PS50076"/>
    </source>
</evidence>
<keyword evidence="3 9" id="KW-0479">Metal-binding</keyword>
<accession>A0ABP9WCN6</accession>
<dbReference type="CDD" id="cd10719">
    <property type="entry name" value="DnaJ_zf"/>
    <property type="match status" value="1"/>
</dbReference>
<keyword evidence="8 9" id="KW-0143">Chaperone</keyword>
<keyword evidence="7 9" id="KW-0346">Stress response</keyword>
<feature type="domain" description="J" evidence="11">
    <location>
        <begin position="3"/>
        <end position="66"/>
    </location>
</feature>
<evidence type="ECO:0000256" key="8">
    <source>
        <dbReference type="ARBA" id="ARBA00023186"/>
    </source>
</evidence>
<evidence type="ECO:0000313" key="14">
    <source>
        <dbReference type="Proteomes" id="UP001426770"/>
    </source>
</evidence>
<feature type="binding site" evidence="9">
    <location>
        <position position="202"/>
    </location>
    <ligand>
        <name>Zn(2+)</name>
        <dbReference type="ChEBI" id="CHEBI:29105"/>
        <label>1</label>
    </ligand>
</feature>
<keyword evidence="4 9" id="KW-0677">Repeat</keyword>
<comment type="function">
    <text evidence="9">Participates actively in the response to hyperosmotic and heat shock by preventing the aggregation of stress-denatured proteins and by disaggregating proteins, also in an autonomous, DnaK-independent fashion. Unfolded proteins bind initially to DnaJ; upon interaction with the DnaJ-bound protein, DnaK hydrolyzes its bound ATP, resulting in the formation of a stable complex. GrpE releases ADP from DnaK; ATP binding to DnaK triggers the release of the substrate protein, thus completing the reaction cycle. Several rounds of ATP-dependent interactions between DnaJ, DnaK and GrpE are required for fully efficient folding. Also involved, together with DnaK and GrpE, in the DNA replication of plasmids through activation of initiation proteins.</text>
</comment>
<feature type="zinc finger region" description="CR-type" evidence="10">
    <location>
        <begin position="129"/>
        <end position="211"/>
    </location>
</feature>
<comment type="subunit">
    <text evidence="9">Homodimer.</text>
</comment>
<dbReference type="SMART" id="SM00271">
    <property type="entry name" value="DnaJ"/>
    <property type="match status" value="1"/>
</dbReference>
<dbReference type="Gene3D" id="1.10.287.110">
    <property type="entry name" value="DnaJ domain"/>
    <property type="match status" value="1"/>
</dbReference>
<feature type="binding site" evidence="9">
    <location>
        <position position="159"/>
    </location>
    <ligand>
        <name>Zn(2+)</name>
        <dbReference type="ChEBI" id="CHEBI:29105"/>
        <label>2</label>
    </ligand>
</feature>
<dbReference type="CDD" id="cd10747">
    <property type="entry name" value="DnaJ_C"/>
    <property type="match status" value="1"/>
</dbReference>
<evidence type="ECO:0000256" key="4">
    <source>
        <dbReference type="ARBA" id="ARBA00022737"/>
    </source>
</evidence>
<protein>
    <recommendedName>
        <fullName evidence="9">Chaperone protein DnaJ</fullName>
    </recommendedName>
</protein>
<feature type="binding site" evidence="9">
    <location>
        <position position="145"/>
    </location>
    <ligand>
        <name>Zn(2+)</name>
        <dbReference type="ChEBI" id="CHEBI:29105"/>
        <label>1</label>
    </ligand>
</feature>
<dbReference type="Proteomes" id="UP001426770">
    <property type="component" value="Unassembled WGS sequence"/>
</dbReference>
<comment type="cofactor">
    <cofactor evidence="9">
        <name>Zn(2+)</name>
        <dbReference type="ChEBI" id="CHEBI:29105"/>
    </cofactor>
    <text evidence="9">Binds 2 Zn(2+) ions per monomer.</text>
</comment>
<dbReference type="RefSeq" id="WP_345377887.1">
    <property type="nucleotide sequence ID" value="NZ_BAABRR010000001.1"/>
</dbReference>
<evidence type="ECO:0000256" key="2">
    <source>
        <dbReference type="ARBA" id="ARBA00022705"/>
    </source>
</evidence>
<evidence type="ECO:0000256" key="5">
    <source>
        <dbReference type="ARBA" id="ARBA00022771"/>
    </source>
</evidence>
<dbReference type="NCBIfam" id="NF008035">
    <property type="entry name" value="PRK10767.1"/>
    <property type="match status" value="1"/>
</dbReference>
<comment type="subcellular location">
    <subcellularLocation>
        <location evidence="9">Cytoplasm</location>
    </subcellularLocation>
</comment>
<evidence type="ECO:0000256" key="7">
    <source>
        <dbReference type="ARBA" id="ARBA00023016"/>
    </source>
</evidence>
<evidence type="ECO:0000256" key="1">
    <source>
        <dbReference type="ARBA" id="ARBA00022490"/>
    </source>
</evidence>
<reference evidence="13 14" key="1">
    <citation type="submission" date="2024-02" db="EMBL/GenBank/DDBJ databases">
        <title>Lysinimicrobium sediminis NBRC 112286.</title>
        <authorList>
            <person name="Ichikawa N."/>
            <person name="Katano-Makiyama Y."/>
            <person name="Hidaka K."/>
        </authorList>
    </citation>
    <scope>NUCLEOTIDE SEQUENCE [LARGE SCALE GENOMIC DNA]</scope>
    <source>
        <strain evidence="13 14">NBRC 112286</strain>
    </source>
</reference>
<dbReference type="Gene3D" id="2.60.260.20">
    <property type="entry name" value="Urease metallochaperone UreE, N-terminal domain"/>
    <property type="match status" value="2"/>
</dbReference>
<dbReference type="Pfam" id="PF01556">
    <property type="entry name" value="DnaJ_C"/>
    <property type="match status" value="1"/>
</dbReference>
<sequence>MKDYYGVLGVQRNATESEIKKAYRKLARELHPDVAGAEGEERFKEVAAAYEVLGNADKRAQYDRGVDPRAASGSAGGAQGFGFEDIFETFFGGGAGPFGSAQRGPASRTQRGGDTLVQTEVTLEEAVFGVTREIQVDLADVCGTCHGSCCAPGTSPTTCRQCNGSGSVQRVARSLLGQVMTTAPCPTCGGYGSTIESPCTDCAGQGRTHSRHTVSVDIPAGVETGTRIRMSGVGDAGVAGGQKGDLYIEIRQRAHQAFERRGDDLHCTLEVPMTAAALGTVMTVETFDGPQEVDVRPGTHSGSTVRLKGLGVGRLQRAGRGDLHVHLDIVTPTDLTDEQADLLRQLAALRGEEIPEARLAPIGGGVFSRLRDAFMGRER</sequence>
<dbReference type="PANTHER" id="PTHR43096:SF48">
    <property type="entry name" value="CHAPERONE PROTEIN DNAJ"/>
    <property type="match status" value="1"/>
</dbReference>
<keyword evidence="2 9" id="KW-0235">DNA replication</keyword>
<evidence type="ECO:0000256" key="9">
    <source>
        <dbReference type="HAMAP-Rule" id="MF_01152"/>
    </source>
</evidence>
<comment type="caution">
    <text evidence="13">The sequence shown here is derived from an EMBL/GenBank/DDBJ whole genome shotgun (WGS) entry which is preliminary data.</text>
</comment>
<name>A0ABP9WCN6_9MICO</name>
<dbReference type="InterPro" id="IPR002939">
    <property type="entry name" value="DnaJ_C"/>
</dbReference>
<dbReference type="InterPro" id="IPR008971">
    <property type="entry name" value="HSP40/DnaJ_pept-bd"/>
</dbReference>
<dbReference type="Pfam" id="PF00684">
    <property type="entry name" value="DnaJ_CXXCXGXG"/>
    <property type="match status" value="1"/>
</dbReference>
<dbReference type="SUPFAM" id="SSF57938">
    <property type="entry name" value="DnaJ/Hsp40 cysteine-rich domain"/>
    <property type="match status" value="1"/>
</dbReference>
<keyword evidence="14" id="KW-1185">Reference proteome</keyword>
<dbReference type="InterPro" id="IPR036869">
    <property type="entry name" value="J_dom_sf"/>
</dbReference>
<dbReference type="PROSITE" id="PS00636">
    <property type="entry name" value="DNAJ_1"/>
    <property type="match status" value="1"/>
</dbReference>
<evidence type="ECO:0000256" key="3">
    <source>
        <dbReference type="ARBA" id="ARBA00022723"/>
    </source>
</evidence>
<dbReference type="Gene3D" id="2.10.230.10">
    <property type="entry name" value="Heat shock protein DnaJ, cysteine-rich domain"/>
    <property type="match status" value="1"/>
</dbReference>
<dbReference type="InterPro" id="IPR001305">
    <property type="entry name" value="HSP_DnaJ_Cys-rich_dom"/>
</dbReference>
<dbReference type="PROSITE" id="PS50076">
    <property type="entry name" value="DNAJ_2"/>
    <property type="match status" value="1"/>
</dbReference>
<dbReference type="HAMAP" id="MF_01152">
    <property type="entry name" value="DnaJ"/>
    <property type="match status" value="1"/>
</dbReference>
<feature type="binding site" evidence="9">
    <location>
        <position position="199"/>
    </location>
    <ligand>
        <name>Zn(2+)</name>
        <dbReference type="ChEBI" id="CHEBI:29105"/>
        <label>1</label>
    </ligand>
</feature>
<proteinExistence type="inferred from homology"/>
<dbReference type="SUPFAM" id="SSF49493">
    <property type="entry name" value="HSP40/DnaJ peptide-binding domain"/>
    <property type="match status" value="2"/>
</dbReference>
<evidence type="ECO:0000256" key="10">
    <source>
        <dbReference type="PROSITE-ProRule" id="PRU00546"/>
    </source>
</evidence>
<keyword evidence="1 9" id="KW-0963">Cytoplasm</keyword>
<keyword evidence="6 9" id="KW-0862">Zinc</keyword>
<feature type="binding site" evidence="9">
    <location>
        <position position="162"/>
    </location>
    <ligand>
        <name>Zn(2+)</name>
        <dbReference type="ChEBI" id="CHEBI:29105"/>
        <label>2</label>
    </ligand>
</feature>
<dbReference type="InterPro" id="IPR036410">
    <property type="entry name" value="HSP_DnaJ_Cys-rich_dom_sf"/>
</dbReference>
<organism evidence="13 14">
    <name type="scientific">Demequina sediminis</name>
    <dbReference type="NCBI Taxonomy" id="1930058"/>
    <lineage>
        <taxon>Bacteria</taxon>
        <taxon>Bacillati</taxon>
        <taxon>Actinomycetota</taxon>
        <taxon>Actinomycetes</taxon>
        <taxon>Micrococcales</taxon>
        <taxon>Demequinaceae</taxon>
        <taxon>Demequina</taxon>
    </lineage>
</organism>
<dbReference type="EMBL" id="BAABRR010000001">
    <property type="protein sequence ID" value="GAA5517607.1"/>
    <property type="molecule type" value="Genomic_DNA"/>
</dbReference>
<feature type="binding site" evidence="9">
    <location>
        <position position="185"/>
    </location>
    <ligand>
        <name>Zn(2+)</name>
        <dbReference type="ChEBI" id="CHEBI:29105"/>
        <label>2</label>
    </ligand>
</feature>
<dbReference type="PROSITE" id="PS51188">
    <property type="entry name" value="ZF_CR"/>
    <property type="match status" value="1"/>
</dbReference>
<evidence type="ECO:0000259" key="12">
    <source>
        <dbReference type="PROSITE" id="PS51188"/>
    </source>
</evidence>
<evidence type="ECO:0000313" key="13">
    <source>
        <dbReference type="EMBL" id="GAA5517607.1"/>
    </source>
</evidence>
<dbReference type="SUPFAM" id="SSF46565">
    <property type="entry name" value="Chaperone J-domain"/>
    <property type="match status" value="1"/>
</dbReference>
<comment type="similarity">
    <text evidence="9">Belongs to the DnaJ family.</text>
</comment>
<dbReference type="CDD" id="cd06257">
    <property type="entry name" value="DnaJ"/>
    <property type="match status" value="1"/>
</dbReference>
<dbReference type="InterPro" id="IPR001623">
    <property type="entry name" value="DnaJ_domain"/>
</dbReference>
<dbReference type="Pfam" id="PF00226">
    <property type="entry name" value="DnaJ"/>
    <property type="match status" value="1"/>
</dbReference>
<dbReference type="PANTHER" id="PTHR43096">
    <property type="entry name" value="DNAJ HOMOLOG 1, MITOCHONDRIAL-RELATED"/>
    <property type="match status" value="1"/>
</dbReference>
<dbReference type="InterPro" id="IPR012724">
    <property type="entry name" value="DnaJ"/>
</dbReference>
<comment type="caution">
    <text evidence="9">Lacks conserved residue(s) required for the propagation of feature annotation.</text>
</comment>